<gene>
    <name evidence="1" type="ORF">Ani05nite_40130</name>
</gene>
<sequence>MGKEENVKRRIWMVGLIAVATAVAVTLQPGSSSAGPSVPQRIAAGTLKPTYLKVDGGTKRLPFLSPGRTELLTNSRAAARAQRVASDGAGIAVKSAGCAERAGGRNVRVNQDCTYRRQAEEHIAADPNNPNNLVAGMNDSLVGWNRTSIDFSVDGGRHWGAISTAPFGYRLNDPQDLLPTAADPNRHTIRGDAGSLHAYDACSDPYVAADSRGRFFYTCVGFDIASNDSLAFVVPSPPGAKGSYFDQVPPPSGVQPPYTGREHIVAEDNSAAASYDAPKVTADHFVHSPNRDNVYFTWTVFNFSCGPAHDQFCESPVWGSMSTDHGFTWSTPEMISGVNPAVCTLGNTFDPDLNPGSCNFDGHSDLTVRPNGELAVTFIGQNTPTQNPQILGLRCHPAGSSTAGTAHLNCGTPHKVADYVTGPSCDFGGGLEQCIPGVYIRAPFETAQRLTVDERTGDLYNTWYDYRLGEFDVFVTRSTDGGTTWSPPRLVNPDRGTDHYFSAIDVGENHGAQVAIGYYRTGRVAGENVTPPGGFGPDVATKMSDFVLAGGSGQATPYRFEVLSPKFPPPDGIQAGFNGDYSGITVDRNGIAHPVWSDTRNRTPNPTFDKVTVDEDVFTAARPIPGR</sequence>
<evidence type="ECO:0000313" key="2">
    <source>
        <dbReference type="Proteomes" id="UP000647172"/>
    </source>
</evidence>
<organism evidence="1 2">
    <name type="scientific">Actinoplanes nipponensis</name>
    <dbReference type="NCBI Taxonomy" id="135950"/>
    <lineage>
        <taxon>Bacteria</taxon>
        <taxon>Bacillati</taxon>
        <taxon>Actinomycetota</taxon>
        <taxon>Actinomycetes</taxon>
        <taxon>Micromonosporales</taxon>
        <taxon>Micromonosporaceae</taxon>
        <taxon>Actinoplanes</taxon>
    </lineage>
</organism>
<dbReference type="SUPFAM" id="SSF50939">
    <property type="entry name" value="Sialidases"/>
    <property type="match status" value="1"/>
</dbReference>
<keyword evidence="2" id="KW-1185">Reference proteome</keyword>
<dbReference type="InterPro" id="IPR036278">
    <property type="entry name" value="Sialidase_sf"/>
</dbReference>
<name>A0A919MI86_9ACTN</name>
<dbReference type="AlphaFoldDB" id="A0A919MI86"/>
<evidence type="ECO:0008006" key="3">
    <source>
        <dbReference type="Google" id="ProtNLM"/>
    </source>
</evidence>
<comment type="caution">
    <text evidence="1">The sequence shown here is derived from an EMBL/GenBank/DDBJ whole genome shotgun (WGS) entry which is preliminary data.</text>
</comment>
<proteinExistence type="predicted"/>
<evidence type="ECO:0000313" key="1">
    <source>
        <dbReference type="EMBL" id="GIE50479.1"/>
    </source>
</evidence>
<accession>A0A919MI86</accession>
<reference evidence="1" key="1">
    <citation type="submission" date="2021-01" db="EMBL/GenBank/DDBJ databases">
        <title>Whole genome shotgun sequence of Actinoplanes nipponensis NBRC 14063.</title>
        <authorList>
            <person name="Komaki H."/>
            <person name="Tamura T."/>
        </authorList>
    </citation>
    <scope>NUCLEOTIDE SEQUENCE</scope>
    <source>
        <strain evidence="1">NBRC 14063</strain>
    </source>
</reference>
<dbReference type="EMBL" id="BOMQ01000049">
    <property type="protein sequence ID" value="GIE50479.1"/>
    <property type="molecule type" value="Genomic_DNA"/>
</dbReference>
<protein>
    <recommendedName>
        <fullName evidence="3">Exo-alpha-sialidase</fullName>
    </recommendedName>
</protein>
<dbReference type="Proteomes" id="UP000647172">
    <property type="component" value="Unassembled WGS sequence"/>
</dbReference>